<accession>A0A0A9HRR4</accession>
<protein>
    <submittedName>
        <fullName evidence="2">Uncharacterized protein</fullName>
    </submittedName>
</protein>
<dbReference type="AlphaFoldDB" id="A0A0A9HRR4"/>
<evidence type="ECO:0000313" key="2">
    <source>
        <dbReference type="EMBL" id="JAE35583.1"/>
    </source>
</evidence>
<feature type="region of interest" description="Disordered" evidence="1">
    <location>
        <begin position="19"/>
        <end position="43"/>
    </location>
</feature>
<reference evidence="2" key="1">
    <citation type="submission" date="2014-09" db="EMBL/GenBank/DDBJ databases">
        <authorList>
            <person name="Magalhaes I.L.F."/>
            <person name="Oliveira U."/>
            <person name="Santos F.R."/>
            <person name="Vidigal T.H.D.A."/>
            <person name="Brescovit A.D."/>
            <person name="Santos A.J."/>
        </authorList>
    </citation>
    <scope>NUCLEOTIDE SEQUENCE</scope>
    <source>
        <tissue evidence="2">Shoot tissue taken approximately 20 cm above the soil surface</tissue>
    </source>
</reference>
<evidence type="ECO:0000256" key="1">
    <source>
        <dbReference type="SAM" id="MobiDB-lite"/>
    </source>
</evidence>
<feature type="compositionally biased region" description="Polar residues" evidence="1">
    <location>
        <begin position="24"/>
        <end position="43"/>
    </location>
</feature>
<reference evidence="2" key="2">
    <citation type="journal article" date="2015" name="Data Brief">
        <title>Shoot transcriptome of the giant reed, Arundo donax.</title>
        <authorList>
            <person name="Barrero R.A."/>
            <person name="Guerrero F.D."/>
            <person name="Moolhuijzen P."/>
            <person name="Goolsby J.A."/>
            <person name="Tidwell J."/>
            <person name="Bellgard S.E."/>
            <person name="Bellgard M.I."/>
        </authorList>
    </citation>
    <scope>NUCLEOTIDE SEQUENCE</scope>
    <source>
        <tissue evidence="2">Shoot tissue taken approximately 20 cm above the soil surface</tissue>
    </source>
</reference>
<name>A0A0A9HRR4_ARUDO</name>
<dbReference type="EMBL" id="GBRH01162313">
    <property type="protein sequence ID" value="JAE35583.1"/>
    <property type="molecule type" value="Transcribed_RNA"/>
</dbReference>
<proteinExistence type="predicted"/>
<organism evidence="2">
    <name type="scientific">Arundo donax</name>
    <name type="common">Giant reed</name>
    <name type="synonym">Donax arundinaceus</name>
    <dbReference type="NCBI Taxonomy" id="35708"/>
    <lineage>
        <taxon>Eukaryota</taxon>
        <taxon>Viridiplantae</taxon>
        <taxon>Streptophyta</taxon>
        <taxon>Embryophyta</taxon>
        <taxon>Tracheophyta</taxon>
        <taxon>Spermatophyta</taxon>
        <taxon>Magnoliopsida</taxon>
        <taxon>Liliopsida</taxon>
        <taxon>Poales</taxon>
        <taxon>Poaceae</taxon>
        <taxon>PACMAD clade</taxon>
        <taxon>Arundinoideae</taxon>
        <taxon>Arundineae</taxon>
        <taxon>Arundo</taxon>
    </lineage>
</organism>
<sequence>MQCHAQSLHFSMTHVVKTSKEYTKSSLSDHSTSCHPTIPTGTP</sequence>